<sequence>MKIKGSETETVGSMMEYTLGTIKDRSLGGQAARHKELMGGSLQGLLDDWTKSIQIPALMPISDDMSPEEIELITEH</sequence>
<name>A0A0F8YUR8_9ZZZZ</name>
<protein>
    <submittedName>
        <fullName evidence="1">Uncharacterized protein</fullName>
    </submittedName>
</protein>
<feature type="non-terminal residue" evidence="1">
    <location>
        <position position="76"/>
    </location>
</feature>
<organism evidence="1">
    <name type="scientific">marine sediment metagenome</name>
    <dbReference type="NCBI Taxonomy" id="412755"/>
    <lineage>
        <taxon>unclassified sequences</taxon>
        <taxon>metagenomes</taxon>
        <taxon>ecological metagenomes</taxon>
    </lineage>
</organism>
<dbReference type="EMBL" id="LAZR01064291">
    <property type="protein sequence ID" value="KKK57809.1"/>
    <property type="molecule type" value="Genomic_DNA"/>
</dbReference>
<proteinExistence type="predicted"/>
<comment type="caution">
    <text evidence="1">The sequence shown here is derived from an EMBL/GenBank/DDBJ whole genome shotgun (WGS) entry which is preliminary data.</text>
</comment>
<gene>
    <name evidence="1" type="ORF">LCGC14_3050780</name>
</gene>
<evidence type="ECO:0000313" key="1">
    <source>
        <dbReference type="EMBL" id="KKK57809.1"/>
    </source>
</evidence>
<accession>A0A0F8YUR8</accession>
<reference evidence="1" key="1">
    <citation type="journal article" date="2015" name="Nature">
        <title>Complex archaea that bridge the gap between prokaryotes and eukaryotes.</title>
        <authorList>
            <person name="Spang A."/>
            <person name="Saw J.H."/>
            <person name="Jorgensen S.L."/>
            <person name="Zaremba-Niedzwiedzka K."/>
            <person name="Martijn J."/>
            <person name="Lind A.E."/>
            <person name="van Eijk R."/>
            <person name="Schleper C."/>
            <person name="Guy L."/>
            <person name="Ettema T.J."/>
        </authorList>
    </citation>
    <scope>NUCLEOTIDE SEQUENCE</scope>
</reference>
<dbReference type="AlphaFoldDB" id="A0A0F8YUR8"/>